<dbReference type="RefSeq" id="WP_092501395.1">
    <property type="nucleotide sequence ID" value="NZ_FNFV01000016.1"/>
</dbReference>
<dbReference type="AlphaFoldDB" id="A0A1G9HK53"/>
<dbReference type="Proteomes" id="UP000199328">
    <property type="component" value="Unassembled WGS sequence"/>
</dbReference>
<dbReference type="Pfam" id="PF13730">
    <property type="entry name" value="HTH_36"/>
    <property type="match status" value="1"/>
</dbReference>
<gene>
    <name evidence="2" type="ORF">SAMN05216257_1167</name>
</gene>
<dbReference type="OrthoDB" id="7773702at2"/>
<feature type="region of interest" description="Disordered" evidence="1">
    <location>
        <begin position="123"/>
        <end position="157"/>
    </location>
</feature>
<evidence type="ECO:0000313" key="2">
    <source>
        <dbReference type="EMBL" id="SDL13265.1"/>
    </source>
</evidence>
<keyword evidence="3" id="KW-1185">Reference proteome</keyword>
<dbReference type="InterPro" id="IPR036390">
    <property type="entry name" value="WH_DNA-bd_sf"/>
</dbReference>
<evidence type="ECO:0000313" key="3">
    <source>
        <dbReference type="Proteomes" id="UP000199328"/>
    </source>
</evidence>
<accession>A0A1G9HK53</accession>
<dbReference type="SUPFAM" id="SSF46785">
    <property type="entry name" value="Winged helix' DNA-binding domain"/>
    <property type="match status" value="1"/>
</dbReference>
<dbReference type="InterPro" id="IPR036388">
    <property type="entry name" value="WH-like_DNA-bd_sf"/>
</dbReference>
<sequence>MGRVERGGSRWQGSALAAETAGKKRQHFVRLEALHWAQGLPELRGAAFWLLRVIAERADPYGCCWLSRKRLARAAGISLRSVSDGLNALERRGLIRRIGRVGRDGGRISSVLQLVAWPGRKTIPPTGHPILGPTVREPPANRRPPPGQGLPRGGQGVLEGGARAALQKKEREKGNWKRRLHAEKRRQIIESALLALGPWATAENWSRLEDDTRRLIGWVERGISLERVILPVLEEMAQGPVPCLANWGHFEAAILARAGKDGHAR</sequence>
<reference evidence="3" key="1">
    <citation type="submission" date="2016-10" db="EMBL/GenBank/DDBJ databases">
        <authorList>
            <person name="Varghese N."/>
            <person name="Submissions S."/>
        </authorList>
    </citation>
    <scope>NUCLEOTIDE SEQUENCE [LARGE SCALE GENOMIC DNA]</scope>
    <source>
        <strain evidence="3">CGMCC 1.10789</strain>
    </source>
</reference>
<proteinExistence type="predicted"/>
<dbReference type="Gene3D" id="1.10.10.10">
    <property type="entry name" value="Winged helix-like DNA-binding domain superfamily/Winged helix DNA-binding domain"/>
    <property type="match status" value="1"/>
</dbReference>
<organism evidence="2 3">
    <name type="scientific">Meinhardsimonia xiamenensis</name>
    <dbReference type="NCBI Taxonomy" id="990712"/>
    <lineage>
        <taxon>Bacteria</taxon>
        <taxon>Pseudomonadati</taxon>
        <taxon>Pseudomonadota</taxon>
        <taxon>Alphaproteobacteria</taxon>
        <taxon>Rhodobacterales</taxon>
        <taxon>Paracoccaceae</taxon>
        <taxon>Meinhardsimonia</taxon>
    </lineage>
</organism>
<dbReference type="EMBL" id="FNFV01000016">
    <property type="protein sequence ID" value="SDL13265.1"/>
    <property type="molecule type" value="Genomic_DNA"/>
</dbReference>
<protein>
    <submittedName>
        <fullName evidence="2">Helix-turn-helix domain-containing protein</fullName>
    </submittedName>
</protein>
<evidence type="ECO:0000256" key="1">
    <source>
        <dbReference type="SAM" id="MobiDB-lite"/>
    </source>
</evidence>
<name>A0A1G9HK53_9RHOB</name>